<evidence type="ECO:0000256" key="9">
    <source>
        <dbReference type="SAM" id="SignalP"/>
    </source>
</evidence>
<dbReference type="Pfam" id="PF02714">
    <property type="entry name" value="RSN1_7TM"/>
    <property type="match status" value="1"/>
</dbReference>
<reference evidence="14" key="1">
    <citation type="submission" date="2020-12" db="EMBL/GenBank/DDBJ databases">
        <title>Metabolic potential, ecology and presence of endohyphal bacteria is reflected in genomic diversity of Mucoromycotina.</title>
        <authorList>
            <person name="Muszewska A."/>
            <person name="Okrasinska A."/>
            <person name="Steczkiewicz K."/>
            <person name="Drgas O."/>
            <person name="Orlowska M."/>
            <person name="Perlinska-Lenart U."/>
            <person name="Aleksandrzak-Piekarczyk T."/>
            <person name="Szatraj K."/>
            <person name="Zielenkiewicz U."/>
            <person name="Pilsyk S."/>
            <person name="Malc E."/>
            <person name="Mieczkowski P."/>
            <person name="Kruszewska J.S."/>
            <person name="Biernat P."/>
            <person name="Pawlowska J."/>
        </authorList>
    </citation>
    <scope>NUCLEOTIDE SEQUENCE</scope>
    <source>
        <strain evidence="14">CBS 226.32</strain>
    </source>
</reference>
<comment type="caution">
    <text evidence="14">The sequence shown here is derived from an EMBL/GenBank/DDBJ whole genome shotgun (WGS) entry which is preliminary data.</text>
</comment>
<evidence type="ECO:0000256" key="7">
    <source>
        <dbReference type="SAM" id="MobiDB-lite"/>
    </source>
</evidence>
<evidence type="ECO:0008006" key="16">
    <source>
        <dbReference type="Google" id="ProtNLM"/>
    </source>
</evidence>
<evidence type="ECO:0000313" key="14">
    <source>
        <dbReference type="EMBL" id="KAG2194939.1"/>
    </source>
</evidence>
<keyword evidence="5 8" id="KW-1133">Transmembrane helix</keyword>
<feature type="signal peptide" evidence="9">
    <location>
        <begin position="1"/>
        <end position="22"/>
    </location>
</feature>
<comment type="similarity">
    <text evidence="2">Belongs to the CSC1 (TC 1.A.17) family.</text>
</comment>
<feature type="transmembrane region" description="Helical" evidence="8">
    <location>
        <begin position="38"/>
        <end position="61"/>
    </location>
</feature>
<evidence type="ECO:0000256" key="3">
    <source>
        <dbReference type="ARBA" id="ARBA00022448"/>
    </source>
</evidence>
<keyword evidence="4 8" id="KW-0812">Transmembrane</keyword>
<dbReference type="EMBL" id="JAEPRC010000555">
    <property type="protein sequence ID" value="KAG2194939.1"/>
    <property type="molecule type" value="Genomic_DNA"/>
</dbReference>
<keyword evidence="3" id="KW-0813">Transport</keyword>
<name>A0A8H7QLN0_9FUNG</name>
<dbReference type="GO" id="GO:0005886">
    <property type="term" value="C:plasma membrane"/>
    <property type="evidence" value="ECO:0007669"/>
    <property type="project" value="TreeGrafter"/>
</dbReference>
<gene>
    <name evidence="14" type="ORF">INT46_003058</name>
</gene>
<feature type="domain" description="CSC1/OSCA1-like N-terminal transmembrane" evidence="12">
    <location>
        <begin position="40"/>
        <end position="186"/>
    </location>
</feature>
<feature type="transmembrane region" description="Helical" evidence="8">
    <location>
        <begin position="410"/>
        <end position="436"/>
    </location>
</feature>
<sequence length="954" mass="107734">MKITKKYSILYLLTSVITKCYAQSENGDDQKNFDNSTSTFISALWFNAVLAIGFFGAFFILRGTRPQTYAPRSHAIAKERRPPTLPTGFGRWIIAIFRINDDDLIKSMGLDRFMVLKLLRMGMVTFSLYSLVAIPILFPIITINQGDSPGLSYLTMGNVIDDNRTWAHCLLACILSGLVWYYTFRETHIYVDLRRKFLLSPDYAETVAARTIYVPSIPKNVNNPEELERIFSRFPGGIRRIWLNRKLKDLPELVQKRQKAALSLESSITKAILATYKHHIKIAGKKNHIDEEGLTESDIPEKIRPTHRENSLPIPLPCFGHKVDTINFYHNQIKELNESITEKQQEVHNFSQCNSAFIEFNQQIAAHMAAQSLMHKKPMQMAPRTIGISPSDVIWENMNIRSFERMMRRFLSISITSAIIIFWAVPVVFVQAVANLDTLAKALPFLAGINNLGPTAVGIIQGILPAVALSILISLVPVIFAFLSTKEGIPQKSFVQLSVLHKFFFFQLIDVVLVSTISGGFMTMAAEISNLAQNPFGIINILSENLPKASTFFITFVMLQSTNQSGQAMLQLVPYILSYVMPMFNTTPRDVYNAKKSCPNVNLGTLIPGQTVIFILGLEYGVIAPLILPFVCLFFILQYFVYLYQFLYVYEIPYETAGRAFPRAIRHIYIGLLISQLTLIGLFAIRSGARGQMGLMIACLICTSFALYYYDCAFKPLFKYLPVSIFENVDMDTKKNDDVNVLNINIKDNDDKQNFKAGSISDDSVDTEQENDKVQSSASSHNYHSNKVTSEKPMFSKMATHSSTNSRTPVEAYNARSILLKRLHEEKEKPSEEIKKDKDRIINTAKSLYEAESYMHPSTYDPNPIIWVPEDDLGITQKEIKDLKDSDIDATSRGAAIVRNEKGKGKVTIDEERLINDYEGAPGSVPSAGNQSNVNNYVRVLVDNMNFFESITMY</sequence>
<accession>A0A8H7QLN0</accession>
<evidence type="ECO:0000259" key="13">
    <source>
        <dbReference type="Pfam" id="PF14703"/>
    </source>
</evidence>
<keyword evidence="6 8" id="KW-0472">Membrane</keyword>
<feature type="domain" description="10TM putative phosphate transporter extracellular tail" evidence="11">
    <location>
        <begin position="843"/>
        <end position="907"/>
    </location>
</feature>
<feature type="chain" id="PRO_5034308894" description="DUF221-domain-containing protein" evidence="9">
    <location>
        <begin position="23"/>
        <end position="954"/>
    </location>
</feature>
<dbReference type="GO" id="GO:0005227">
    <property type="term" value="F:calcium-activated cation channel activity"/>
    <property type="evidence" value="ECO:0007669"/>
    <property type="project" value="InterPro"/>
</dbReference>
<dbReference type="InterPro" id="IPR022257">
    <property type="entry name" value="PHM7_ext"/>
</dbReference>
<evidence type="ECO:0000259" key="10">
    <source>
        <dbReference type="Pfam" id="PF02714"/>
    </source>
</evidence>
<evidence type="ECO:0000313" key="15">
    <source>
        <dbReference type="Proteomes" id="UP000650833"/>
    </source>
</evidence>
<dbReference type="InterPro" id="IPR027815">
    <property type="entry name" value="CSC1/OSCA1-like_cyt"/>
</dbReference>
<feature type="transmembrane region" description="Helical" evidence="8">
    <location>
        <begin position="456"/>
        <end position="483"/>
    </location>
</feature>
<feature type="transmembrane region" description="Helical" evidence="8">
    <location>
        <begin position="118"/>
        <end position="145"/>
    </location>
</feature>
<evidence type="ECO:0000256" key="1">
    <source>
        <dbReference type="ARBA" id="ARBA00004141"/>
    </source>
</evidence>
<comment type="subcellular location">
    <subcellularLocation>
        <location evidence="1">Membrane</location>
        <topology evidence="1">Multi-pass membrane protein</topology>
    </subcellularLocation>
</comment>
<feature type="transmembrane region" description="Helical" evidence="8">
    <location>
        <begin position="503"/>
        <end position="526"/>
    </location>
</feature>
<evidence type="ECO:0000256" key="4">
    <source>
        <dbReference type="ARBA" id="ARBA00022692"/>
    </source>
</evidence>
<evidence type="ECO:0000259" key="12">
    <source>
        <dbReference type="Pfam" id="PF13967"/>
    </source>
</evidence>
<feature type="transmembrane region" description="Helical" evidence="8">
    <location>
        <begin position="668"/>
        <end position="685"/>
    </location>
</feature>
<feature type="domain" description="CSC1/OSCA1-like cytosolic" evidence="13">
    <location>
        <begin position="209"/>
        <end position="397"/>
    </location>
</feature>
<feature type="transmembrane region" description="Helical" evidence="8">
    <location>
        <begin position="165"/>
        <end position="184"/>
    </location>
</feature>
<dbReference type="Pfam" id="PF12621">
    <property type="entry name" value="PHM7_ext"/>
    <property type="match status" value="1"/>
</dbReference>
<feature type="transmembrane region" description="Helical" evidence="8">
    <location>
        <begin position="691"/>
        <end position="710"/>
    </location>
</feature>
<dbReference type="InterPro" id="IPR032880">
    <property type="entry name" value="CSC1/OSCA1-like_N"/>
</dbReference>
<proteinExistence type="inferred from homology"/>
<keyword evidence="15" id="KW-1185">Reference proteome</keyword>
<dbReference type="InterPro" id="IPR003864">
    <property type="entry name" value="CSC1/OSCA1-like_7TM"/>
</dbReference>
<keyword evidence="9" id="KW-0732">Signal</keyword>
<dbReference type="PANTHER" id="PTHR13018:SF139">
    <property type="entry name" value="PHOSPHATE METABOLISM PROTEIN 7"/>
    <property type="match status" value="1"/>
</dbReference>
<feature type="region of interest" description="Disordered" evidence="7">
    <location>
        <begin position="755"/>
        <end position="809"/>
    </location>
</feature>
<organism evidence="14 15">
    <name type="scientific">Mucor plumbeus</name>
    <dbReference type="NCBI Taxonomy" id="97098"/>
    <lineage>
        <taxon>Eukaryota</taxon>
        <taxon>Fungi</taxon>
        <taxon>Fungi incertae sedis</taxon>
        <taxon>Mucoromycota</taxon>
        <taxon>Mucoromycotina</taxon>
        <taxon>Mucoromycetes</taxon>
        <taxon>Mucorales</taxon>
        <taxon>Mucorineae</taxon>
        <taxon>Mucoraceae</taxon>
        <taxon>Mucor</taxon>
    </lineage>
</organism>
<dbReference type="OrthoDB" id="1076608at2759"/>
<evidence type="ECO:0000256" key="8">
    <source>
        <dbReference type="SAM" id="Phobius"/>
    </source>
</evidence>
<evidence type="ECO:0000256" key="2">
    <source>
        <dbReference type="ARBA" id="ARBA00007779"/>
    </source>
</evidence>
<evidence type="ECO:0000256" key="5">
    <source>
        <dbReference type="ARBA" id="ARBA00022989"/>
    </source>
</evidence>
<dbReference type="Proteomes" id="UP000650833">
    <property type="component" value="Unassembled WGS sequence"/>
</dbReference>
<protein>
    <recommendedName>
        <fullName evidence="16">DUF221-domain-containing protein</fullName>
    </recommendedName>
</protein>
<dbReference type="AlphaFoldDB" id="A0A8H7QLN0"/>
<feature type="compositionally biased region" description="Polar residues" evidence="7">
    <location>
        <begin position="799"/>
        <end position="808"/>
    </location>
</feature>
<feature type="compositionally biased region" description="Polar residues" evidence="7">
    <location>
        <begin position="774"/>
        <end position="788"/>
    </location>
</feature>
<dbReference type="Pfam" id="PF13967">
    <property type="entry name" value="RSN1_TM"/>
    <property type="match status" value="1"/>
</dbReference>
<evidence type="ECO:0000259" key="11">
    <source>
        <dbReference type="Pfam" id="PF12621"/>
    </source>
</evidence>
<evidence type="ECO:0000256" key="6">
    <source>
        <dbReference type="ARBA" id="ARBA00023136"/>
    </source>
</evidence>
<feature type="domain" description="CSC1/OSCA1-like 7TM region" evidence="10">
    <location>
        <begin position="408"/>
        <end position="683"/>
    </location>
</feature>
<dbReference type="Pfam" id="PF14703">
    <property type="entry name" value="PHM7_cyt"/>
    <property type="match status" value="1"/>
</dbReference>
<dbReference type="InterPro" id="IPR045122">
    <property type="entry name" value="Csc1-like"/>
</dbReference>
<feature type="transmembrane region" description="Helical" evidence="8">
    <location>
        <begin position="626"/>
        <end position="647"/>
    </location>
</feature>
<dbReference type="PANTHER" id="PTHR13018">
    <property type="entry name" value="PROBABLE MEMBRANE PROTEIN DUF221-RELATED"/>
    <property type="match status" value="1"/>
</dbReference>